<comment type="caution">
    <text evidence="2">The sequence shown here is derived from an EMBL/GenBank/DDBJ whole genome shotgun (WGS) entry which is preliminary data.</text>
</comment>
<evidence type="ECO:0000313" key="2">
    <source>
        <dbReference type="EMBL" id="MDH1337552.1"/>
    </source>
</evidence>
<keyword evidence="1" id="KW-0472">Membrane</keyword>
<evidence type="ECO:0000256" key="1">
    <source>
        <dbReference type="SAM" id="Phobius"/>
    </source>
</evidence>
<name>A0AA42Q5D1_9BURK</name>
<reference evidence="2" key="1">
    <citation type="submission" date="2022-09" db="EMBL/GenBank/DDBJ databases">
        <title>Intensive care unit water sources are persistently colonized with multi-drug resistant bacteria and are the site of extensive horizontal gene transfer of antibiotic resistance genes.</title>
        <authorList>
            <person name="Diorio-Toth L."/>
        </authorList>
    </citation>
    <scope>NUCLEOTIDE SEQUENCE</scope>
    <source>
        <strain evidence="2">GD03832</strain>
    </source>
</reference>
<proteinExistence type="predicted"/>
<sequence>MMTSDVNKFRSDFDNDKGLQSVRKLLVTTCMIFMALNLTGASIEEANTFIFKIKFTNYKGLSYLFAFTIIFLTIRYYSYAQPFHQRINDYWIARLMSDSKFFEYNKHSQEITGLLQDAFTEWGEESPGIEYPRYKLSGPFRRTMEYDIEDEYEGENGQRERYVDTVEKCLFKFTEKWTPCKYLKIFKFELIYQIDALFRHRENLDLFAPYLLSIVTILMFVFKRLILDII</sequence>
<keyword evidence="1" id="KW-0812">Transmembrane</keyword>
<dbReference type="AlphaFoldDB" id="A0AA42Q5D1"/>
<accession>A0AA42Q5D1</accession>
<protein>
    <submittedName>
        <fullName evidence="2">Uncharacterized protein</fullName>
    </submittedName>
</protein>
<dbReference type="EMBL" id="JAOCEK010000047">
    <property type="protein sequence ID" value="MDH1337552.1"/>
    <property type="molecule type" value="Genomic_DNA"/>
</dbReference>
<feature type="transmembrane region" description="Helical" evidence="1">
    <location>
        <begin position="21"/>
        <end position="40"/>
    </location>
</feature>
<organism evidence="2 3">
    <name type="scientific">Comamonas thiooxydans</name>
    <dbReference type="NCBI Taxonomy" id="363952"/>
    <lineage>
        <taxon>Bacteria</taxon>
        <taxon>Pseudomonadati</taxon>
        <taxon>Pseudomonadota</taxon>
        <taxon>Betaproteobacteria</taxon>
        <taxon>Burkholderiales</taxon>
        <taxon>Comamonadaceae</taxon>
        <taxon>Comamonas</taxon>
    </lineage>
</organism>
<feature type="transmembrane region" description="Helical" evidence="1">
    <location>
        <begin position="207"/>
        <end position="227"/>
    </location>
</feature>
<dbReference type="RefSeq" id="WP_280009646.1">
    <property type="nucleotide sequence ID" value="NZ_JAOCEK010000047.1"/>
</dbReference>
<gene>
    <name evidence="2" type="ORF">N5D63_25825</name>
</gene>
<keyword evidence="1" id="KW-1133">Transmembrane helix</keyword>
<dbReference type="Proteomes" id="UP001161065">
    <property type="component" value="Unassembled WGS sequence"/>
</dbReference>
<evidence type="ECO:0000313" key="3">
    <source>
        <dbReference type="Proteomes" id="UP001161065"/>
    </source>
</evidence>
<feature type="transmembrane region" description="Helical" evidence="1">
    <location>
        <begin position="60"/>
        <end position="77"/>
    </location>
</feature>